<name>A0AAD2GT62_9AGAR</name>
<sequence>TRDRPCTDVLRPSGIPHQQHARHSVCAGFHCHFGLCCISDVENHDLRIHVVGTVHLWSHCMPQLCVRLVLDPPVYHRYPLGLHSKFLYVHRSSCAHVISN</sequence>
<comment type="caution">
    <text evidence="1">The sequence shown here is derived from an EMBL/GenBank/DDBJ whole genome shotgun (WGS) entry which is preliminary data.</text>
</comment>
<evidence type="ECO:0000313" key="2">
    <source>
        <dbReference type="Proteomes" id="UP001295794"/>
    </source>
</evidence>
<proteinExistence type="predicted"/>
<dbReference type="EMBL" id="CAVNYO010000040">
    <property type="protein sequence ID" value="CAK5263518.1"/>
    <property type="molecule type" value="Genomic_DNA"/>
</dbReference>
<feature type="non-terminal residue" evidence="1">
    <location>
        <position position="100"/>
    </location>
</feature>
<feature type="non-terminal residue" evidence="1">
    <location>
        <position position="1"/>
    </location>
</feature>
<reference evidence="1" key="1">
    <citation type="submission" date="2023-11" db="EMBL/GenBank/DDBJ databases">
        <authorList>
            <person name="De Vega J J."/>
            <person name="De Vega J J."/>
        </authorList>
    </citation>
    <scope>NUCLEOTIDE SEQUENCE</scope>
</reference>
<dbReference type="AlphaFoldDB" id="A0AAD2GT62"/>
<protein>
    <submittedName>
        <fullName evidence="1">Uncharacterized protein</fullName>
    </submittedName>
</protein>
<accession>A0AAD2GT62</accession>
<evidence type="ECO:0000313" key="1">
    <source>
        <dbReference type="EMBL" id="CAK5263518.1"/>
    </source>
</evidence>
<organism evidence="1 2">
    <name type="scientific">Mycena citricolor</name>
    <dbReference type="NCBI Taxonomy" id="2018698"/>
    <lineage>
        <taxon>Eukaryota</taxon>
        <taxon>Fungi</taxon>
        <taxon>Dikarya</taxon>
        <taxon>Basidiomycota</taxon>
        <taxon>Agaricomycotina</taxon>
        <taxon>Agaricomycetes</taxon>
        <taxon>Agaricomycetidae</taxon>
        <taxon>Agaricales</taxon>
        <taxon>Marasmiineae</taxon>
        <taxon>Mycenaceae</taxon>
        <taxon>Mycena</taxon>
    </lineage>
</organism>
<gene>
    <name evidence="1" type="ORF">MYCIT1_LOCUS2982</name>
</gene>
<keyword evidence="2" id="KW-1185">Reference proteome</keyword>
<dbReference type="Proteomes" id="UP001295794">
    <property type="component" value="Unassembled WGS sequence"/>
</dbReference>